<dbReference type="Proteomes" id="UP000095287">
    <property type="component" value="Unplaced"/>
</dbReference>
<accession>A0A1I7ZAI9</accession>
<evidence type="ECO:0000313" key="2">
    <source>
        <dbReference type="WBParaSite" id="L893_g24562.t1"/>
    </source>
</evidence>
<reference evidence="2" key="1">
    <citation type="submission" date="2016-11" db="UniProtKB">
        <authorList>
            <consortium name="WormBaseParasite"/>
        </authorList>
    </citation>
    <scope>IDENTIFICATION</scope>
</reference>
<evidence type="ECO:0000313" key="1">
    <source>
        <dbReference type="Proteomes" id="UP000095287"/>
    </source>
</evidence>
<protein>
    <submittedName>
        <fullName evidence="2">Uncharacterized protein</fullName>
    </submittedName>
</protein>
<dbReference type="WBParaSite" id="L893_g24562.t1">
    <property type="protein sequence ID" value="L893_g24562.t1"/>
    <property type="gene ID" value="L893_g24562"/>
</dbReference>
<name>A0A1I7ZAI9_9BILA</name>
<sequence length="114" mass="12876">MRSRRLKKCRGHAFINAFALVLKKYSRYIGQVRYESSVRPQGQIKWNTEAWKSSLLSVYLVKFSTSDCVQGILTLICSIPLKPVPYSVVVRVSPVNEPHKNSWAISAAGTQFTS</sequence>
<keyword evidence="1" id="KW-1185">Reference proteome</keyword>
<dbReference type="AlphaFoldDB" id="A0A1I7ZAI9"/>
<organism evidence="1 2">
    <name type="scientific">Steinernema glaseri</name>
    <dbReference type="NCBI Taxonomy" id="37863"/>
    <lineage>
        <taxon>Eukaryota</taxon>
        <taxon>Metazoa</taxon>
        <taxon>Ecdysozoa</taxon>
        <taxon>Nematoda</taxon>
        <taxon>Chromadorea</taxon>
        <taxon>Rhabditida</taxon>
        <taxon>Tylenchina</taxon>
        <taxon>Panagrolaimomorpha</taxon>
        <taxon>Strongyloidoidea</taxon>
        <taxon>Steinernematidae</taxon>
        <taxon>Steinernema</taxon>
    </lineage>
</organism>
<proteinExistence type="predicted"/>